<evidence type="ECO:0000313" key="6">
    <source>
        <dbReference type="EMBL" id="ONN56335.1"/>
    </source>
</evidence>
<reference evidence="6 7" key="1">
    <citation type="submission" date="2015-07" db="EMBL/GenBank/DDBJ databases">
        <title>Acinetobacter yuneri, a novel member of Acinetobacter calcoaceticus-Acinetobacter baumannii complex isolated from clinical specimen.</title>
        <authorList>
            <person name="Yu Y."/>
        </authorList>
    </citation>
    <scope>NUCLEOTIDE SEQUENCE [LARGE SCALE GENOMIC DNA]</scope>
    <source>
        <strain evidence="6 7">A362</strain>
    </source>
</reference>
<evidence type="ECO:0000313" key="7">
    <source>
        <dbReference type="Proteomes" id="UP000189376"/>
    </source>
</evidence>
<comment type="caution">
    <text evidence="6">The sequence shown here is derived from an EMBL/GenBank/DDBJ whole genome shotgun (WGS) entry which is preliminary data.</text>
</comment>
<dbReference type="SUPFAM" id="SSF53850">
    <property type="entry name" value="Periplasmic binding protein-like II"/>
    <property type="match status" value="1"/>
</dbReference>
<evidence type="ECO:0000259" key="5">
    <source>
        <dbReference type="PROSITE" id="PS50931"/>
    </source>
</evidence>
<accession>A0A1V2V2B0</accession>
<proteinExistence type="inferred from homology"/>
<feature type="domain" description="HTH lysR-type" evidence="5">
    <location>
        <begin position="1"/>
        <end position="60"/>
    </location>
</feature>
<dbReference type="InterPro" id="IPR000847">
    <property type="entry name" value="LysR_HTH_N"/>
</dbReference>
<keyword evidence="7" id="KW-1185">Reference proteome</keyword>
<dbReference type="Pfam" id="PF03466">
    <property type="entry name" value="LysR_substrate"/>
    <property type="match status" value="1"/>
</dbReference>
<dbReference type="GO" id="GO:0043565">
    <property type="term" value="F:sequence-specific DNA binding"/>
    <property type="evidence" value="ECO:0007669"/>
    <property type="project" value="TreeGrafter"/>
</dbReference>
<evidence type="ECO:0000256" key="3">
    <source>
        <dbReference type="ARBA" id="ARBA00023125"/>
    </source>
</evidence>
<gene>
    <name evidence="6" type="ORF">AC058_01365</name>
</gene>
<keyword evidence="4" id="KW-0804">Transcription</keyword>
<comment type="similarity">
    <text evidence="1">Belongs to the LysR transcriptional regulatory family.</text>
</comment>
<dbReference type="SUPFAM" id="SSF46785">
    <property type="entry name" value="Winged helix' DNA-binding domain"/>
    <property type="match status" value="1"/>
</dbReference>
<dbReference type="InterPro" id="IPR036388">
    <property type="entry name" value="WH-like_DNA-bd_sf"/>
</dbReference>
<organism evidence="6 7">
    <name type="scientific">Acinetobacter genomosp. 33YU</name>
    <dbReference type="NCBI Taxonomy" id="1675530"/>
    <lineage>
        <taxon>Bacteria</taxon>
        <taxon>Pseudomonadati</taxon>
        <taxon>Pseudomonadota</taxon>
        <taxon>Gammaproteobacteria</taxon>
        <taxon>Moraxellales</taxon>
        <taxon>Moraxellaceae</taxon>
        <taxon>Acinetobacter</taxon>
    </lineage>
</organism>
<keyword evidence="2" id="KW-0805">Transcription regulation</keyword>
<sequence length="298" mass="34052">MQKNLKQITSFLQVVDSGSFTKAAEILGLSRSMVSIDIKQLEKQLNTSLLIRNTRNIALTEIGQHFYKDFKQIQLQIDEAFERSQHLGTSITGTLRFSSTNEFGQRFILPLLPEFCRLYPHLRLQYSFNSSLDDLVTEKLDLVIRLGNLKNSSLKTRKIGEYPIYLVATPQFIKDHPIENISDLADVPWIGHTLLNWQDSQYILQNSLGEQYALPFIRSQYESNSVTAIHQMALSSLGVAICPAWLVDEDIQNNRLIRLFPDFSLPLQSIQLLYPHTSSLPAKTRALIDFLVAHLSFK</sequence>
<dbReference type="PANTHER" id="PTHR30537">
    <property type="entry name" value="HTH-TYPE TRANSCRIPTIONAL REGULATOR"/>
    <property type="match status" value="1"/>
</dbReference>
<dbReference type="RefSeq" id="WP_077168311.1">
    <property type="nucleotide sequence ID" value="NZ_LFZS01000001.1"/>
</dbReference>
<dbReference type="Gene3D" id="3.40.190.290">
    <property type="match status" value="1"/>
</dbReference>
<dbReference type="Proteomes" id="UP000189376">
    <property type="component" value="Unassembled WGS sequence"/>
</dbReference>
<protein>
    <submittedName>
        <fullName evidence="6">LysR family transcriptional regulator</fullName>
    </submittedName>
</protein>
<dbReference type="GO" id="GO:0006351">
    <property type="term" value="P:DNA-templated transcription"/>
    <property type="evidence" value="ECO:0007669"/>
    <property type="project" value="TreeGrafter"/>
</dbReference>
<dbReference type="FunFam" id="1.10.10.10:FF:000001">
    <property type="entry name" value="LysR family transcriptional regulator"/>
    <property type="match status" value="1"/>
</dbReference>
<name>A0A1V2V2B0_9GAMM</name>
<dbReference type="GO" id="GO:0003700">
    <property type="term" value="F:DNA-binding transcription factor activity"/>
    <property type="evidence" value="ECO:0007669"/>
    <property type="project" value="InterPro"/>
</dbReference>
<dbReference type="EMBL" id="LFZS01000001">
    <property type="protein sequence ID" value="ONN56335.1"/>
    <property type="molecule type" value="Genomic_DNA"/>
</dbReference>
<dbReference type="InterPro" id="IPR036390">
    <property type="entry name" value="WH_DNA-bd_sf"/>
</dbReference>
<evidence type="ECO:0000256" key="1">
    <source>
        <dbReference type="ARBA" id="ARBA00009437"/>
    </source>
</evidence>
<dbReference type="CDD" id="cd08422">
    <property type="entry name" value="PBP2_CrgA_like"/>
    <property type="match status" value="1"/>
</dbReference>
<evidence type="ECO:0000256" key="4">
    <source>
        <dbReference type="ARBA" id="ARBA00023163"/>
    </source>
</evidence>
<dbReference type="AlphaFoldDB" id="A0A1V2V2B0"/>
<dbReference type="Pfam" id="PF00126">
    <property type="entry name" value="HTH_1"/>
    <property type="match status" value="1"/>
</dbReference>
<dbReference type="PANTHER" id="PTHR30537:SF5">
    <property type="entry name" value="HTH-TYPE TRANSCRIPTIONAL ACTIVATOR TTDR-RELATED"/>
    <property type="match status" value="1"/>
</dbReference>
<dbReference type="Gene3D" id="1.10.10.10">
    <property type="entry name" value="Winged helix-like DNA-binding domain superfamily/Winged helix DNA-binding domain"/>
    <property type="match status" value="1"/>
</dbReference>
<dbReference type="InterPro" id="IPR005119">
    <property type="entry name" value="LysR_subst-bd"/>
</dbReference>
<dbReference type="PROSITE" id="PS50931">
    <property type="entry name" value="HTH_LYSR"/>
    <property type="match status" value="1"/>
</dbReference>
<keyword evidence="3" id="KW-0238">DNA-binding</keyword>
<evidence type="ECO:0000256" key="2">
    <source>
        <dbReference type="ARBA" id="ARBA00023015"/>
    </source>
</evidence>
<dbReference type="InterPro" id="IPR058163">
    <property type="entry name" value="LysR-type_TF_proteobact-type"/>
</dbReference>